<proteinExistence type="predicted"/>
<feature type="domain" description="ABM" evidence="1">
    <location>
        <begin position="12"/>
        <end position="69"/>
    </location>
</feature>
<gene>
    <name evidence="2" type="ORF">ARC78_14515</name>
</gene>
<evidence type="ECO:0000259" key="1">
    <source>
        <dbReference type="Pfam" id="PF03992"/>
    </source>
</evidence>
<dbReference type="EMBL" id="LLXS01000044">
    <property type="protein sequence ID" value="KRG39685.1"/>
    <property type="molecule type" value="Genomic_DNA"/>
</dbReference>
<dbReference type="Gene3D" id="3.30.70.100">
    <property type="match status" value="1"/>
</dbReference>
<reference evidence="2 3" key="1">
    <citation type="submission" date="2015-10" db="EMBL/GenBank/DDBJ databases">
        <title>Genome sequencing and analysis of members of genus Stenotrophomonas.</title>
        <authorList>
            <person name="Patil P.P."/>
            <person name="Midha S."/>
            <person name="Patil P.B."/>
        </authorList>
    </citation>
    <scope>NUCLEOTIDE SEQUENCE [LARGE SCALE GENOMIC DNA]</scope>
    <source>
        <strain evidence="2 3">JCM 9942</strain>
    </source>
</reference>
<comment type="caution">
    <text evidence="2">The sequence shown here is derived from an EMBL/GenBank/DDBJ whole genome shotgun (WGS) entry which is preliminary data.</text>
</comment>
<dbReference type="RefSeq" id="WP_054658409.1">
    <property type="nucleotide sequence ID" value="NZ_BAZI01000074.1"/>
</dbReference>
<dbReference type="OrthoDB" id="6105906at2"/>
<evidence type="ECO:0000313" key="3">
    <source>
        <dbReference type="Proteomes" id="UP000050836"/>
    </source>
</evidence>
<evidence type="ECO:0000313" key="2">
    <source>
        <dbReference type="EMBL" id="KRG39685.1"/>
    </source>
</evidence>
<keyword evidence="3" id="KW-1185">Reference proteome</keyword>
<dbReference type="InterPro" id="IPR011008">
    <property type="entry name" value="Dimeric_a/b-barrel"/>
</dbReference>
<name>A0A0R0A3L3_9GAMM</name>
<dbReference type="Proteomes" id="UP000050836">
    <property type="component" value="Unassembled WGS sequence"/>
</dbReference>
<dbReference type="Pfam" id="PF03992">
    <property type="entry name" value="ABM"/>
    <property type="match status" value="1"/>
</dbReference>
<dbReference type="InterPro" id="IPR007138">
    <property type="entry name" value="ABM_dom"/>
</dbReference>
<dbReference type="SUPFAM" id="SSF54909">
    <property type="entry name" value="Dimeric alpha+beta barrel"/>
    <property type="match status" value="1"/>
</dbReference>
<protein>
    <recommendedName>
        <fullName evidence="1">ABM domain-containing protein</fullName>
    </recommendedName>
</protein>
<sequence length="115" mass="12294">MTATNASSGPGFAVLYRWRLHSGSESAFIEAWSKVSGLLRSERGSLGSRLHRGADGLWYSYAQWPSAEARDVAFALGSVDPVASAQMAKAVSERFPEIVLDPVADFMLPMGADGS</sequence>
<dbReference type="AlphaFoldDB" id="A0A0R0A3L3"/>
<organism evidence="2 3">
    <name type="scientific">Stenotrophomonas pictorum JCM 9942</name>
    <dbReference type="NCBI Taxonomy" id="1236960"/>
    <lineage>
        <taxon>Bacteria</taxon>
        <taxon>Pseudomonadati</taxon>
        <taxon>Pseudomonadota</taxon>
        <taxon>Gammaproteobacteria</taxon>
        <taxon>Lysobacterales</taxon>
        <taxon>Lysobacteraceae</taxon>
        <taxon>Stenotrophomonas</taxon>
    </lineage>
</organism>
<accession>A0A0R0A3L3</accession>